<accession>A0AA37LPZ5</accession>
<dbReference type="Proteomes" id="UP001055172">
    <property type="component" value="Unassembled WGS sequence"/>
</dbReference>
<evidence type="ECO:0000313" key="3">
    <source>
        <dbReference type="Proteomes" id="UP001055172"/>
    </source>
</evidence>
<dbReference type="EMBL" id="BPPX01000004">
    <property type="protein sequence ID" value="GJC79857.1"/>
    <property type="molecule type" value="Genomic_DNA"/>
</dbReference>
<feature type="region of interest" description="Disordered" evidence="1">
    <location>
        <begin position="34"/>
        <end position="57"/>
    </location>
</feature>
<evidence type="ECO:0000313" key="2">
    <source>
        <dbReference type="EMBL" id="GJC79857.1"/>
    </source>
</evidence>
<keyword evidence="3" id="KW-1185">Reference proteome</keyword>
<evidence type="ECO:0000256" key="1">
    <source>
        <dbReference type="SAM" id="MobiDB-lite"/>
    </source>
</evidence>
<dbReference type="AlphaFoldDB" id="A0AA37LPZ5"/>
<comment type="caution">
    <text evidence="2">The sequence shown here is derived from an EMBL/GenBank/DDBJ whole genome shotgun (WGS) entry which is preliminary data.</text>
</comment>
<proteinExistence type="predicted"/>
<sequence length="102" mass="11467">MTQDPGRRSPRDLPLLVMAGRNVPQNSRYAEFKGEQKALDAKQGFEPPSAQERDRERPNVTFSVWVHFQCWRSANAAGPAAMPVAISGAPESQWSDKWLELD</sequence>
<reference evidence="2 3" key="1">
    <citation type="submission" date="2021-07" db="EMBL/GenBank/DDBJ databases">
        <title>Genome data of Colletotrichum spaethianum.</title>
        <authorList>
            <person name="Utami Y.D."/>
            <person name="Hiruma K."/>
        </authorList>
    </citation>
    <scope>NUCLEOTIDE SEQUENCE [LARGE SCALE GENOMIC DNA]</scope>
    <source>
        <strain evidence="2 3">MAFF 242679</strain>
    </source>
</reference>
<organism evidence="2 3">
    <name type="scientific">Colletotrichum liriopes</name>
    <dbReference type="NCBI Taxonomy" id="708192"/>
    <lineage>
        <taxon>Eukaryota</taxon>
        <taxon>Fungi</taxon>
        <taxon>Dikarya</taxon>
        <taxon>Ascomycota</taxon>
        <taxon>Pezizomycotina</taxon>
        <taxon>Sordariomycetes</taxon>
        <taxon>Hypocreomycetidae</taxon>
        <taxon>Glomerellales</taxon>
        <taxon>Glomerellaceae</taxon>
        <taxon>Colletotrichum</taxon>
        <taxon>Colletotrichum spaethianum species complex</taxon>
    </lineage>
</organism>
<name>A0AA37LPZ5_9PEZI</name>
<gene>
    <name evidence="2" type="ORF">ColLi_02695</name>
</gene>
<protein>
    <submittedName>
        <fullName evidence="2">Uncharacterized protein</fullName>
    </submittedName>
</protein>